<evidence type="ECO:0000313" key="1">
    <source>
        <dbReference type="EMBL" id="OGY42906.1"/>
    </source>
</evidence>
<dbReference type="AlphaFoldDB" id="A0A1G1XTG3"/>
<gene>
    <name evidence="1" type="ORF">A2Y67_03485</name>
</gene>
<reference evidence="1 2" key="1">
    <citation type="journal article" date="2016" name="Nat. Commun.">
        <title>Thousands of microbial genomes shed light on interconnected biogeochemical processes in an aquifer system.</title>
        <authorList>
            <person name="Anantharaman K."/>
            <person name="Brown C.T."/>
            <person name="Hug L.A."/>
            <person name="Sharon I."/>
            <person name="Castelle C.J."/>
            <person name="Probst A.J."/>
            <person name="Thomas B.C."/>
            <person name="Singh A."/>
            <person name="Wilkins M.J."/>
            <person name="Karaoz U."/>
            <person name="Brodie E.L."/>
            <person name="Williams K.H."/>
            <person name="Hubbard S.S."/>
            <person name="Banfield J.F."/>
        </authorList>
    </citation>
    <scope>NUCLEOTIDE SEQUENCE [LARGE SCALE GENOMIC DNA]</scope>
</reference>
<evidence type="ECO:0000313" key="2">
    <source>
        <dbReference type="Proteomes" id="UP000176260"/>
    </source>
</evidence>
<sequence length="63" mass="7141">METESFPTESSEIEFLSPAEIPKPKDPCRRSRAIRGFSDFLLGLFGSPNLQRDDQGNFILRPV</sequence>
<protein>
    <submittedName>
        <fullName evidence="1">Uncharacterized protein</fullName>
    </submittedName>
</protein>
<name>A0A1G1XTG3_9BACT</name>
<dbReference type="EMBL" id="MHIA01000004">
    <property type="protein sequence ID" value="OGY42906.1"/>
    <property type="molecule type" value="Genomic_DNA"/>
</dbReference>
<comment type="caution">
    <text evidence="1">The sequence shown here is derived from an EMBL/GenBank/DDBJ whole genome shotgun (WGS) entry which is preliminary data.</text>
</comment>
<proteinExistence type="predicted"/>
<accession>A0A1G1XTG3</accession>
<dbReference type="Proteomes" id="UP000176260">
    <property type="component" value="Unassembled WGS sequence"/>
</dbReference>
<organism evidence="1 2">
    <name type="scientific">Candidatus Buchananbacteria bacterium RBG_13_39_9</name>
    <dbReference type="NCBI Taxonomy" id="1797531"/>
    <lineage>
        <taxon>Bacteria</taxon>
        <taxon>Candidatus Buchananiibacteriota</taxon>
    </lineage>
</organism>